<dbReference type="EMBL" id="QUNO01000010">
    <property type="protein sequence ID" value="REH42730.1"/>
    <property type="molecule type" value="Genomic_DNA"/>
</dbReference>
<evidence type="ECO:0000313" key="1">
    <source>
        <dbReference type="EMBL" id="REH42730.1"/>
    </source>
</evidence>
<dbReference type="AlphaFoldDB" id="A0A3E0HD00"/>
<evidence type="ECO:0000313" key="2">
    <source>
        <dbReference type="Proteomes" id="UP000256269"/>
    </source>
</evidence>
<organism evidence="1 2">
    <name type="scientific">Kutzneria buriramensis</name>
    <dbReference type="NCBI Taxonomy" id="1045776"/>
    <lineage>
        <taxon>Bacteria</taxon>
        <taxon>Bacillati</taxon>
        <taxon>Actinomycetota</taxon>
        <taxon>Actinomycetes</taxon>
        <taxon>Pseudonocardiales</taxon>
        <taxon>Pseudonocardiaceae</taxon>
        <taxon>Kutzneria</taxon>
    </lineage>
</organism>
<sequence>MLTPQPDTLLDRLRRLEDRIDQVARGTLGRDMVSVAGISIRSQGGLTVKDSNGQSTLFVGGLTQPTSEPHTALRTVHEEASGAGALRLAIWDKAGNVIFSDDTPSGAGIGRPYIGGTLSPYRTADWPATQSADWDPLQRWMFNRQHPRIHAIIHAATDLADTTGEARLRDLATNTVLGTVTVAADTAGGLVIGPVAMPGVFGDVCEVRLEVHRTTGTGTVRATLAYAVGMQS</sequence>
<dbReference type="RefSeq" id="WP_116177538.1">
    <property type="nucleotide sequence ID" value="NZ_CP144375.1"/>
</dbReference>
<keyword evidence="2" id="KW-1185">Reference proteome</keyword>
<protein>
    <submittedName>
        <fullName evidence="1">Uncharacterized protein</fullName>
    </submittedName>
</protein>
<dbReference type="Proteomes" id="UP000256269">
    <property type="component" value="Unassembled WGS sequence"/>
</dbReference>
<comment type="caution">
    <text evidence="1">The sequence shown here is derived from an EMBL/GenBank/DDBJ whole genome shotgun (WGS) entry which is preliminary data.</text>
</comment>
<accession>A0A3E0HD00</accession>
<name>A0A3E0HD00_9PSEU</name>
<gene>
    <name evidence="1" type="ORF">BCF44_110227</name>
</gene>
<dbReference type="OrthoDB" id="3672045at2"/>
<proteinExistence type="predicted"/>
<reference evidence="1 2" key="1">
    <citation type="submission" date="2018-08" db="EMBL/GenBank/DDBJ databases">
        <title>Genomic Encyclopedia of Archaeal and Bacterial Type Strains, Phase II (KMG-II): from individual species to whole genera.</title>
        <authorList>
            <person name="Goeker M."/>
        </authorList>
    </citation>
    <scope>NUCLEOTIDE SEQUENCE [LARGE SCALE GENOMIC DNA]</scope>
    <source>
        <strain evidence="1 2">DSM 45791</strain>
    </source>
</reference>